<sequence>MWTSLFIFVCLFVCLCVCLVCTVHLLQRSTLLGLGVFFRNLRFALRARLPFHIAFFFFFLFSFYLPLMSIAGFSDGMQLLVRRMLCTRARTVRCVLNNGGWLLCVCRGCCHTPKNGKVNSSVESRSTVELPDALDMDEAMTLNVYRPYGEKEAPLQEATKQFLYTLITTPDEQEWKDMLAAAIRLNTWREHHLRAVLRSVHQTQYDIAVSQGGREGTIKGGCTPATRLQRALGVMQTSVDEGYHPTPESIHALLVVLLRAILRGHGNNVTGMDVKELKHQSPLTTHEVVWQFLAWMERHNYHVMSAAVLEDLERLIEGGTREGKNEKRTCEVRQNRLEYLRNERNLLLEGSQLFSKRGVNRQELRPVTVPDGDRM</sequence>
<dbReference type="EMBL" id="AHKC01001388">
    <property type="protein sequence ID" value="EKF39312.1"/>
    <property type="molecule type" value="Genomic_DNA"/>
</dbReference>
<dbReference type="Proteomes" id="UP000007350">
    <property type="component" value="Unassembled WGS sequence"/>
</dbReference>
<keyword evidence="1" id="KW-1133">Transmembrane helix</keyword>
<evidence type="ECO:0000313" key="3">
    <source>
        <dbReference type="Proteomes" id="UP000007350"/>
    </source>
</evidence>
<gene>
    <name evidence="2" type="ORF">MOQ_000463</name>
</gene>
<keyword evidence="1" id="KW-0472">Membrane</keyword>
<keyword evidence="2" id="KW-0346">Stress response</keyword>
<dbReference type="AlphaFoldDB" id="K2PEC1"/>
<keyword evidence="3" id="KW-1185">Reference proteome</keyword>
<protein>
    <submittedName>
        <fullName evidence="2">Heat shock protein-like protein, putative</fullName>
    </submittedName>
</protein>
<comment type="caution">
    <text evidence="2">The sequence shown here is derived from an EMBL/GenBank/DDBJ whole genome shotgun (WGS) entry which is preliminary data.</text>
</comment>
<evidence type="ECO:0000256" key="1">
    <source>
        <dbReference type="SAM" id="Phobius"/>
    </source>
</evidence>
<organism evidence="2 3">
    <name type="scientific">Trypanosoma cruzi marinkellei</name>
    <dbReference type="NCBI Taxonomy" id="85056"/>
    <lineage>
        <taxon>Eukaryota</taxon>
        <taxon>Discoba</taxon>
        <taxon>Euglenozoa</taxon>
        <taxon>Kinetoplastea</taxon>
        <taxon>Metakinetoplastina</taxon>
        <taxon>Trypanosomatida</taxon>
        <taxon>Trypanosomatidae</taxon>
        <taxon>Trypanosoma</taxon>
        <taxon>Schizotrypanum</taxon>
    </lineage>
</organism>
<dbReference type="OrthoDB" id="242701at2759"/>
<feature type="transmembrane region" description="Helical" evidence="1">
    <location>
        <begin position="49"/>
        <end position="73"/>
    </location>
</feature>
<evidence type="ECO:0000313" key="2">
    <source>
        <dbReference type="EMBL" id="EKF39312.1"/>
    </source>
</evidence>
<proteinExistence type="predicted"/>
<reference evidence="2 3" key="1">
    <citation type="journal article" date="2012" name="BMC Genomics">
        <title>Comparative genomic analysis of human infective Trypanosoma cruzi lineages with the bat-restricted subspecies T. cruzi marinkellei.</title>
        <authorList>
            <person name="Franzen O."/>
            <person name="Talavera-Lopez C."/>
            <person name="Ochaya S."/>
            <person name="Butler C.E."/>
            <person name="Messenger L.A."/>
            <person name="Lewis M.D."/>
            <person name="Llewellyn M.S."/>
            <person name="Marinkelle C.J."/>
            <person name="Tyler K.M."/>
            <person name="Miles M.A."/>
            <person name="Andersson B."/>
        </authorList>
    </citation>
    <scope>NUCLEOTIDE SEQUENCE [LARGE SCALE GENOMIC DNA]</scope>
    <source>
        <strain evidence="2 3">B7</strain>
    </source>
</reference>
<accession>K2PEC1</accession>
<name>K2PEC1_TRYCR</name>
<keyword evidence="1" id="KW-0812">Transmembrane</keyword>